<dbReference type="STRING" id="1173111.SAMN05444955_10613"/>
<dbReference type="Proteomes" id="UP000199695">
    <property type="component" value="Unassembled WGS sequence"/>
</dbReference>
<keyword evidence="2" id="KW-1185">Reference proteome</keyword>
<dbReference type="EMBL" id="FOCQ01000006">
    <property type="protein sequence ID" value="SEN11609.1"/>
    <property type="molecule type" value="Genomic_DNA"/>
</dbReference>
<name>A0A1H8DWB5_9BACL</name>
<reference evidence="1 2" key="1">
    <citation type="submission" date="2016-10" db="EMBL/GenBank/DDBJ databases">
        <authorList>
            <person name="de Groot N.N."/>
        </authorList>
    </citation>
    <scope>NUCLEOTIDE SEQUENCE [LARGE SCALE GENOMIC DNA]</scope>
    <source>
        <strain evidence="1 2">DSM 46701</strain>
    </source>
</reference>
<gene>
    <name evidence="1" type="ORF">SAMN05444955_10613</name>
</gene>
<protein>
    <submittedName>
        <fullName evidence="1">Uncharacterized protein</fullName>
    </submittedName>
</protein>
<accession>A0A1H8DWB5</accession>
<evidence type="ECO:0000313" key="1">
    <source>
        <dbReference type="EMBL" id="SEN11609.1"/>
    </source>
</evidence>
<dbReference type="AlphaFoldDB" id="A0A1H8DWB5"/>
<organism evidence="1 2">
    <name type="scientific">Lihuaxuella thermophila</name>
    <dbReference type="NCBI Taxonomy" id="1173111"/>
    <lineage>
        <taxon>Bacteria</taxon>
        <taxon>Bacillati</taxon>
        <taxon>Bacillota</taxon>
        <taxon>Bacilli</taxon>
        <taxon>Bacillales</taxon>
        <taxon>Thermoactinomycetaceae</taxon>
        <taxon>Lihuaxuella</taxon>
    </lineage>
</organism>
<proteinExistence type="predicted"/>
<evidence type="ECO:0000313" key="2">
    <source>
        <dbReference type="Proteomes" id="UP000199695"/>
    </source>
</evidence>
<sequence length="101" mass="11617">MGCKRKRKRHKFKRCFRPKKHCRDFHDRCDKKEKDCKDFKEKKEFKEDNDCCVKAFVVQTGPEICGSVSGVTNTFVTTNTNLGDPTAFGCESDRNAVSNFG</sequence>